<dbReference type="AlphaFoldDB" id="A0A8J5LI06"/>
<evidence type="ECO:0000256" key="5">
    <source>
        <dbReference type="RuleBase" id="RU004398"/>
    </source>
</evidence>
<dbReference type="Gene3D" id="3.30.2380.10">
    <property type="entry name" value="CGI121/TPRKB"/>
    <property type="match status" value="1"/>
</dbReference>
<organism evidence="6 7">
    <name type="scientific">Zingiber officinale</name>
    <name type="common">Ginger</name>
    <name type="synonym">Amomum zingiber</name>
    <dbReference type="NCBI Taxonomy" id="94328"/>
    <lineage>
        <taxon>Eukaryota</taxon>
        <taxon>Viridiplantae</taxon>
        <taxon>Streptophyta</taxon>
        <taxon>Embryophyta</taxon>
        <taxon>Tracheophyta</taxon>
        <taxon>Spermatophyta</taxon>
        <taxon>Magnoliopsida</taxon>
        <taxon>Liliopsida</taxon>
        <taxon>Zingiberales</taxon>
        <taxon>Zingiberaceae</taxon>
        <taxon>Zingiber</taxon>
    </lineage>
</organism>
<dbReference type="GO" id="GO:0005829">
    <property type="term" value="C:cytosol"/>
    <property type="evidence" value="ECO:0007669"/>
    <property type="project" value="TreeGrafter"/>
</dbReference>
<dbReference type="InterPro" id="IPR013926">
    <property type="entry name" value="CGI121/TPRKB"/>
</dbReference>
<dbReference type="GO" id="GO:0002949">
    <property type="term" value="P:tRNA threonylcarbamoyladenosine modification"/>
    <property type="evidence" value="ECO:0007669"/>
    <property type="project" value="TreeGrafter"/>
</dbReference>
<evidence type="ECO:0000313" key="7">
    <source>
        <dbReference type="Proteomes" id="UP000734854"/>
    </source>
</evidence>
<dbReference type="PANTHER" id="PTHR15840:SF10">
    <property type="entry name" value="EKC_KEOPS COMPLEX SUBUNIT TPRKB"/>
    <property type="match status" value="1"/>
</dbReference>
<dbReference type="GO" id="GO:0005634">
    <property type="term" value="C:nucleus"/>
    <property type="evidence" value="ECO:0007669"/>
    <property type="project" value="UniProtKB-SubCell"/>
</dbReference>
<protein>
    <submittedName>
        <fullName evidence="6">Uncharacterized protein</fullName>
    </submittedName>
</protein>
<dbReference type="Proteomes" id="UP000734854">
    <property type="component" value="Unassembled WGS sequence"/>
</dbReference>
<comment type="caution">
    <text evidence="6">The sequence shown here is derived from an EMBL/GenBank/DDBJ whole genome shotgun (WGS) entry which is preliminary data.</text>
</comment>
<keyword evidence="7" id="KW-1185">Reference proteome</keyword>
<evidence type="ECO:0000256" key="2">
    <source>
        <dbReference type="ARBA" id="ARBA00005546"/>
    </source>
</evidence>
<gene>
    <name evidence="6" type="ORF">ZIOFF_026510</name>
</gene>
<evidence type="ECO:0000256" key="4">
    <source>
        <dbReference type="ARBA" id="ARBA00023242"/>
    </source>
</evidence>
<name>A0A8J5LI06_ZINOF</name>
<sequence length="263" mass="29911">MPSLPLWRRSSRLRSRQCPISRQSRRHRFAYLHPFYHHGRGLRTTIVGCHRRAETLQEGKLPPSHDAPLDITITSPQLVSSEVYGRRLHIIEVVIARLPAIQLPRRPHMGEAKYNNVYEEELLDYEEEVEKAPDSVAAKVSGEAVKSYYRKLHGSLHFPVSLQLGGVLNVVFLISFDFQIVPSSFYFTLSLQVQDVFPCLTAAHKTLLSKSRESLTTQTLHSELIYNYSGSKHISESLKRCGISDDTTYVLAARFAASQDEVH</sequence>
<evidence type="ECO:0000313" key="6">
    <source>
        <dbReference type="EMBL" id="KAG6516062.1"/>
    </source>
</evidence>
<reference evidence="6 7" key="1">
    <citation type="submission" date="2020-08" db="EMBL/GenBank/DDBJ databases">
        <title>Plant Genome Project.</title>
        <authorList>
            <person name="Zhang R.-G."/>
        </authorList>
    </citation>
    <scope>NUCLEOTIDE SEQUENCE [LARGE SCALE GENOMIC DNA]</scope>
    <source>
        <tissue evidence="6">Rhizome</tissue>
    </source>
</reference>
<comment type="subcellular location">
    <subcellularLocation>
        <location evidence="1">Nucleus</location>
    </subcellularLocation>
</comment>
<dbReference type="SUPFAM" id="SSF143870">
    <property type="entry name" value="PF0523-like"/>
    <property type="match status" value="1"/>
</dbReference>
<dbReference type="InterPro" id="IPR036504">
    <property type="entry name" value="CGI121/TPRKB_sf"/>
</dbReference>
<comment type="similarity">
    <text evidence="2 5">Belongs to the CGI121/TPRKB family.</text>
</comment>
<accession>A0A8J5LI06</accession>
<dbReference type="EMBL" id="JACMSC010000007">
    <property type="protein sequence ID" value="KAG6516062.1"/>
    <property type="molecule type" value="Genomic_DNA"/>
</dbReference>
<dbReference type="Pfam" id="PF08617">
    <property type="entry name" value="CGI-121"/>
    <property type="match status" value="1"/>
</dbReference>
<dbReference type="PANTHER" id="PTHR15840">
    <property type="entry name" value="CGI-121 FAMILY MEMBER"/>
    <property type="match status" value="1"/>
</dbReference>
<keyword evidence="4 5" id="KW-0539">Nucleus</keyword>
<evidence type="ECO:0000256" key="3">
    <source>
        <dbReference type="ARBA" id="ARBA00022694"/>
    </source>
</evidence>
<evidence type="ECO:0000256" key="1">
    <source>
        <dbReference type="ARBA" id="ARBA00004123"/>
    </source>
</evidence>
<proteinExistence type="inferred from homology"/>
<dbReference type="GO" id="GO:0000408">
    <property type="term" value="C:EKC/KEOPS complex"/>
    <property type="evidence" value="ECO:0007669"/>
    <property type="project" value="TreeGrafter"/>
</dbReference>
<keyword evidence="3" id="KW-0819">tRNA processing</keyword>